<sequence length="93" mass="10042">MKPVFGVVGDEAIPRRIMKDCAGTEGGYGLIMVLELLQLDGNYHDGTGCLRRSGNGILKAIYGHQISATGFLSACYNAILQFQAGRVRQPIDL</sequence>
<keyword evidence="2" id="KW-1185">Reference proteome</keyword>
<protein>
    <submittedName>
        <fullName evidence="1">Uncharacterized protein</fullName>
    </submittedName>
</protein>
<accession>A0A9P4XM94</accession>
<reference evidence="1 2" key="1">
    <citation type="submission" date="2018-06" db="EMBL/GenBank/DDBJ databases">
        <title>Genome analysis of cellulolytic fungus Trichoderma lentiforme CFAM-422.</title>
        <authorList>
            <person name="Steindorff A.S."/>
            <person name="Formighieri E.F."/>
            <person name="Midorikawa G.E.O."/>
            <person name="Tamietti M.S."/>
            <person name="Ramos E.Z."/>
            <person name="Silva A.S."/>
            <person name="Bon E.P.S."/>
            <person name="Mendes T.D."/>
            <person name="Damaso M.C.T."/>
            <person name="Favaro L.C.L."/>
        </authorList>
    </citation>
    <scope>NUCLEOTIDE SEQUENCE [LARGE SCALE GENOMIC DNA]</scope>
    <source>
        <strain evidence="1 2">CFAM-422</strain>
    </source>
</reference>
<evidence type="ECO:0000313" key="2">
    <source>
        <dbReference type="Proteomes" id="UP000801864"/>
    </source>
</evidence>
<gene>
    <name evidence="1" type="ORF">CFAM422_001584</name>
</gene>
<comment type="caution">
    <text evidence="1">The sequence shown here is derived from an EMBL/GenBank/DDBJ whole genome shotgun (WGS) entry which is preliminary data.</text>
</comment>
<organism evidence="1 2">
    <name type="scientific">Trichoderma lentiforme</name>
    <dbReference type="NCBI Taxonomy" id="1567552"/>
    <lineage>
        <taxon>Eukaryota</taxon>
        <taxon>Fungi</taxon>
        <taxon>Dikarya</taxon>
        <taxon>Ascomycota</taxon>
        <taxon>Pezizomycotina</taxon>
        <taxon>Sordariomycetes</taxon>
        <taxon>Hypocreomycetidae</taxon>
        <taxon>Hypocreales</taxon>
        <taxon>Hypocreaceae</taxon>
        <taxon>Trichoderma</taxon>
    </lineage>
</organism>
<dbReference type="EMBL" id="QLNT01000002">
    <property type="protein sequence ID" value="KAF3076761.1"/>
    <property type="molecule type" value="Genomic_DNA"/>
</dbReference>
<dbReference type="Proteomes" id="UP000801864">
    <property type="component" value="Unassembled WGS sequence"/>
</dbReference>
<evidence type="ECO:0000313" key="1">
    <source>
        <dbReference type="EMBL" id="KAF3076761.1"/>
    </source>
</evidence>
<dbReference type="AlphaFoldDB" id="A0A9P4XM94"/>
<proteinExistence type="predicted"/>
<name>A0A9P4XM94_9HYPO</name>